<dbReference type="PANTHER" id="PTHR47506">
    <property type="entry name" value="TRANSCRIPTIONAL REGULATORY PROTEIN"/>
    <property type="match status" value="1"/>
</dbReference>
<dbReference type="Gene3D" id="1.10.357.10">
    <property type="entry name" value="Tetracycline Repressor, domain 2"/>
    <property type="match status" value="1"/>
</dbReference>
<dbReference type="InterPro" id="IPR023772">
    <property type="entry name" value="DNA-bd_HTH_TetR-type_CS"/>
</dbReference>
<evidence type="ECO:0000256" key="3">
    <source>
        <dbReference type="ARBA" id="ARBA00023125"/>
    </source>
</evidence>
<dbReference type="InterPro" id="IPR036271">
    <property type="entry name" value="Tet_transcr_reg_TetR-rel_C_sf"/>
</dbReference>
<dbReference type="InterPro" id="IPR013572">
    <property type="entry name" value="Tscrpt_reg_MAATS_C"/>
</dbReference>
<dbReference type="Pfam" id="PF08361">
    <property type="entry name" value="TetR_C_2"/>
    <property type="match status" value="1"/>
</dbReference>
<name>A0ABS1BPD0_9NEIS</name>
<proteinExistence type="predicted"/>
<dbReference type="PROSITE" id="PS01081">
    <property type="entry name" value="HTH_TETR_1"/>
    <property type="match status" value="1"/>
</dbReference>
<evidence type="ECO:0000259" key="6">
    <source>
        <dbReference type="PROSITE" id="PS50977"/>
    </source>
</evidence>
<comment type="caution">
    <text evidence="7">The sequence shown here is derived from an EMBL/GenBank/DDBJ whole genome shotgun (WGS) entry which is preliminary data.</text>
</comment>
<dbReference type="RefSeq" id="WP_200520900.1">
    <property type="nucleotide sequence ID" value="NZ_JAEHNZ010000001.1"/>
</dbReference>
<dbReference type="SUPFAM" id="SSF46689">
    <property type="entry name" value="Homeodomain-like"/>
    <property type="match status" value="1"/>
</dbReference>
<dbReference type="PROSITE" id="PS50977">
    <property type="entry name" value="HTH_TETR_2"/>
    <property type="match status" value="1"/>
</dbReference>
<evidence type="ECO:0000256" key="1">
    <source>
        <dbReference type="ARBA" id="ARBA00022491"/>
    </source>
</evidence>
<evidence type="ECO:0000313" key="7">
    <source>
        <dbReference type="EMBL" id="MBK0395068.1"/>
    </source>
</evidence>
<keyword evidence="2" id="KW-0805">Transcription regulation</keyword>
<dbReference type="EMBL" id="JAEHNZ010000001">
    <property type="protein sequence ID" value="MBK0395068.1"/>
    <property type="molecule type" value="Genomic_DNA"/>
</dbReference>
<protein>
    <submittedName>
        <fullName evidence="7">TetR family transcriptional regulator</fullName>
    </submittedName>
</protein>
<gene>
    <name evidence="7" type="ORF">JDW22_00345</name>
</gene>
<evidence type="ECO:0000256" key="5">
    <source>
        <dbReference type="PROSITE-ProRule" id="PRU00335"/>
    </source>
</evidence>
<evidence type="ECO:0000256" key="4">
    <source>
        <dbReference type="ARBA" id="ARBA00023163"/>
    </source>
</evidence>
<accession>A0ABS1BPD0</accession>
<dbReference type="InterPro" id="IPR009057">
    <property type="entry name" value="Homeodomain-like_sf"/>
</dbReference>
<keyword evidence="3 5" id="KW-0238">DNA-binding</keyword>
<feature type="DNA-binding region" description="H-T-H motif" evidence="5">
    <location>
        <begin position="32"/>
        <end position="51"/>
    </location>
</feature>
<keyword evidence="8" id="KW-1185">Reference proteome</keyword>
<evidence type="ECO:0000313" key="8">
    <source>
        <dbReference type="Proteomes" id="UP000614058"/>
    </source>
</evidence>
<dbReference type="PANTHER" id="PTHR47506:SF6">
    <property type="entry name" value="HTH-TYPE TRANSCRIPTIONAL REPRESSOR NEMR"/>
    <property type="match status" value="1"/>
</dbReference>
<dbReference type="Proteomes" id="UP000614058">
    <property type="component" value="Unassembled WGS sequence"/>
</dbReference>
<keyword evidence="4" id="KW-0804">Transcription</keyword>
<dbReference type="PRINTS" id="PR00455">
    <property type="entry name" value="HTHTETR"/>
</dbReference>
<keyword evidence="1" id="KW-0678">Repressor</keyword>
<evidence type="ECO:0000256" key="2">
    <source>
        <dbReference type="ARBA" id="ARBA00023015"/>
    </source>
</evidence>
<feature type="domain" description="HTH tetR-type" evidence="6">
    <location>
        <begin position="9"/>
        <end position="69"/>
    </location>
</feature>
<reference evidence="7 8" key="1">
    <citation type="journal article" date="2021" name="Pathogens">
        <title>Isolation and Characterization of Kingella bonacorsii sp. nov., A Novel Kingella Species Detected in a Stable Periodontitis Subject.</title>
        <authorList>
            <person name="Antezack A."/>
            <person name="Boxberger M."/>
            <person name="Rolland C."/>
            <person name="Monnet-Corti V."/>
            <person name="La Scola B."/>
        </authorList>
    </citation>
    <scope>NUCLEOTIDE SEQUENCE [LARGE SCALE GENOMIC DNA]</scope>
    <source>
        <strain evidence="7 8">Marseille-Q4569</strain>
    </source>
</reference>
<dbReference type="Pfam" id="PF00440">
    <property type="entry name" value="TetR_N"/>
    <property type="match status" value="1"/>
</dbReference>
<dbReference type="InterPro" id="IPR001647">
    <property type="entry name" value="HTH_TetR"/>
</dbReference>
<organism evidence="7 8">
    <name type="scientific">Kingella bonacorsii</name>
    <dbReference type="NCBI Taxonomy" id="2796361"/>
    <lineage>
        <taxon>Bacteria</taxon>
        <taxon>Pseudomonadati</taxon>
        <taxon>Pseudomonadota</taxon>
        <taxon>Betaproteobacteria</taxon>
        <taxon>Neisseriales</taxon>
        <taxon>Neisseriaceae</taxon>
        <taxon>Kingella</taxon>
    </lineage>
</organism>
<dbReference type="SUPFAM" id="SSF48498">
    <property type="entry name" value="Tetracyclin repressor-like, C-terminal domain"/>
    <property type="match status" value="1"/>
</dbReference>
<sequence length="206" mass="23928">MRKTKTEAQKTHQHLLDAALEVFWRDGVTRASLQAIAQEAGVTRGALYWHFKNKEDLFETLFEQQYADFFAAFNDQTLRDNQDVWTHLQHNLTTMFETLATRESKHKFCNVMFSKCEQTAGNETITELACRYHRLFQKQIAYALQLSREQGRLPENTDIELAAIYLESSLVGLIKIWIDEPERFDLIAKSKRVIAANMRVLQQGLA</sequence>